<dbReference type="SMART" id="SM00271">
    <property type="entry name" value="DnaJ"/>
    <property type="match status" value="1"/>
</dbReference>
<keyword evidence="4" id="KW-1185">Reference proteome</keyword>
<dbReference type="CDD" id="cd06257">
    <property type="entry name" value="DnaJ"/>
    <property type="match status" value="1"/>
</dbReference>
<dbReference type="InterPro" id="IPR036869">
    <property type="entry name" value="J_dom_sf"/>
</dbReference>
<dbReference type="InterPro" id="IPR050817">
    <property type="entry name" value="DjlA_DnaK_co-chaperone"/>
</dbReference>
<dbReference type="EMBL" id="ML977567">
    <property type="protein sequence ID" value="KAF2004355.1"/>
    <property type="molecule type" value="Genomic_DNA"/>
</dbReference>
<evidence type="ECO:0000313" key="4">
    <source>
        <dbReference type="Proteomes" id="UP000799779"/>
    </source>
</evidence>
<accession>A0A6A5WZ50</accession>
<reference evidence="3" key="1">
    <citation type="journal article" date="2020" name="Stud. Mycol.">
        <title>101 Dothideomycetes genomes: a test case for predicting lifestyles and emergence of pathogens.</title>
        <authorList>
            <person name="Haridas S."/>
            <person name="Albert R."/>
            <person name="Binder M."/>
            <person name="Bloem J."/>
            <person name="Labutti K."/>
            <person name="Salamov A."/>
            <person name="Andreopoulos B."/>
            <person name="Baker S."/>
            <person name="Barry K."/>
            <person name="Bills G."/>
            <person name="Bluhm B."/>
            <person name="Cannon C."/>
            <person name="Castanera R."/>
            <person name="Culley D."/>
            <person name="Daum C."/>
            <person name="Ezra D."/>
            <person name="Gonzalez J."/>
            <person name="Henrissat B."/>
            <person name="Kuo A."/>
            <person name="Liang C."/>
            <person name="Lipzen A."/>
            <person name="Lutzoni F."/>
            <person name="Magnuson J."/>
            <person name="Mondo S."/>
            <person name="Nolan M."/>
            <person name="Ohm R."/>
            <person name="Pangilinan J."/>
            <person name="Park H.-J."/>
            <person name="Ramirez L."/>
            <person name="Alfaro M."/>
            <person name="Sun H."/>
            <person name="Tritt A."/>
            <person name="Yoshinaga Y."/>
            <person name="Zwiers L.-H."/>
            <person name="Turgeon B."/>
            <person name="Goodwin S."/>
            <person name="Spatafora J."/>
            <person name="Crous P."/>
            <person name="Grigoriev I."/>
        </authorList>
    </citation>
    <scope>NUCLEOTIDE SEQUENCE</scope>
    <source>
        <strain evidence="3">CBS 123094</strain>
    </source>
</reference>
<proteinExistence type="predicted"/>
<dbReference type="OrthoDB" id="10250354at2759"/>
<dbReference type="Gene3D" id="1.10.287.110">
    <property type="entry name" value="DnaJ domain"/>
    <property type="match status" value="1"/>
</dbReference>
<name>A0A6A5WZ50_9PLEO</name>
<dbReference type="PANTHER" id="PTHR24074">
    <property type="entry name" value="CO-CHAPERONE PROTEIN DJLA"/>
    <property type="match status" value="1"/>
</dbReference>
<evidence type="ECO:0000256" key="1">
    <source>
        <dbReference type="SAM" id="MobiDB-lite"/>
    </source>
</evidence>
<feature type="compositionally biased region" description="Acidic residues" evidence="1">
    <location>
        <begin position="159"/>
        <end position="170"/>
    </location>
</feature>
<dbReference type="PROSITE" id="PS50076">
    <property type="entry name" value="DNAJ_2"/>
    <property type="match status" value="1"/>
</dbReference>
<protein>
    <submittedName>
        <fullName evidence="3">DnaJ-domain-containing protein</fullName>
    </submittedName>
</protein>
<dbReference type="PROSITE" id="PS00636">
    <property type="entry name" value="DNAJ_1"/>
    <property type="match status" value="1"/>
</dbReference>
<gene>
    <name evidence="3" type="ORF">P154DRAFT_572012</name>
</gene>
<dbReference type="Proteomes" id="UP000799779">
    <property type="component" value="Unassembled WGS sequence"/>
</dbReference>
<feature type="region of interest" description="Disordered" evidence="1">
    <location>
        <begin position="136"/>
        <end position="197"/>
    </location>
</feature>
<evidence type="ECO:0000259" key="2">
    <source>
        <dbReference type="PROSITE" id="PS50076"/>
    </source>
</evidence>
<dbReference type="InterPro" id="IPR001623">
    <property type="entry name" value="DnaJ_domain"/>
</dbReference>
<feature type="domain" description="J" evidence="2">
    <location>
        <begin position="66"/>
        <end position="136"/>
    </location>
</feature>
<dbReference type="PRINTS" id="PR00625">
    <property type="entry name" value="JDOMAIN"/>
</dbReference>
<evidence type="ECO:0000313" key="3">
    <source>
        <dbReference type="EMBL" id="KAF2004355.1"/>
    </source>
</evidence>
<sequence>MSPILEKFHVAPELVYQSIWSKLLGDQTATKRVHHTNNLHTLLKFYALAIHTIHTLPTRPAMTDRSYYDELVVEPTATLSDIRKAFYKLSRDCHPDRTQHLHPDECNARTERFKIINNAYEVLRDQDKREWYDRNEMEQRAGHDPDAYTWRDNGTYNAEPEDDKDRDEYSEPGNTTPEGTRTRIGILQASQHHRLSQ</sequence>
<organism evidence="3 4">
    <name type="scientific">Amniculicola lignicola CBS 123094</name>
    <dbReference type="NCBI Taxonomy" id="1392246"/>
    <lineage>
        <taxon>Eukaryota</taxon>
        <taxon>Fungi</taxon>
        <taxon>Dikarya</taxon>
        <taxon>Ascomycota</taxon>
        <taxon>Pezizomycotina</taxon>
        <taxon>Dothideomycetes</taxon>
        <taxon>Pleosporomycetidae</taxon>
        <taxon>Pleosporales</taxon>
        <taxon>Amniculicolaceae</taxon>
        <taxon>Amniculicola</taxon>
    </lineage>
</organism>
<dbReference type="Pfam" id="PF00226">
    <property type="entry name" value="DnaJ"/>
    <property type="match status" value="1"/>
</dbReference>
<dbReference type="InterPro" id="IPR018253">
    <property type="entry name" value="DnaJ_domain_CS"/>
</dbReference>
<feature type="compositionally biased region" description="Basic and acidic residues" evidence="1">
    <location>
        <begin position="136"/>
        <end position="146"/>
    </location>
</feature>
<dbReference type="AlphaFoldDB" id="A0A6A5WZ50"/>
<dbReference type="SUPFAM" id="SSF46565">
    <property type="entry name" value="Chaperone J-domain"/>
    <property type="match status" value="1"/>
</dbReference>